<dbReference type="InterPro" id="IPR051200">
    <property type="entry name" value="Host-pathogen_enzymatic-act"/>
</dbReference>
<comment type="caution">
    <text evidence="5">The sequence shown here is derived from an EMBL/GenBank/DDBJ whole genome shotgun (WGS) entry which is preliminary data.</text>
</comment>
<dbReference type="InterPro" id="IPR011964">
    <property type="entry name" value="YVTN_b-propeller_repeat"/>
</dbReference>
<dbReference type="EMBL" id="JBHSDU010000010">
    <property type="protein sequence ID" value="MFC4311820.1"/>
    <property type="molecule type" value="Genomic_DNA"/>
</dbReference>
<proteinExistence type="predicted"/>
<keyword evidence="1 3" id="KW-0732">Signal</keyword>
<dbReference type="Gene3D" id="2.130.10.10">
    <property type="entry name" value="YVTN repeat-like/Quinoprotein amine dehydrogenase"/>
    <property type="match status" value="3"/>
</dbReference>
<name>A0ABV8SYK3_9GAMM</name>
<evidence type="ECO:0000259" key="4">
    <source>
        <dbReference type="Pfam" id="PF21783"/>
    </source>
</evidence>
<feature type="domain" description="YNCE-like beta-propeller" evidence="4">
    <location>
        <begin position="117"/>
        <end position="231"/>
    </location>
</feature>
<dbReference type="PANTHER" id="PTHR47197">
    <property type="entry name" value="PROTEIN NIRF"/>
    <property type="match status" value="1"/>
</dbReference>
<gene>
    <name evidence="5" type="ORF">ACFPN2_22235</name>
</gene>
<accession>A0ABV8SYK3</accession>
<dbReference type="InterPro" id="IPR011045">
    <property type="entry name" value="N2O_reductase_N"/>
</dbReference>
<feature type="chain" id="PRO_5046359603" description="YNCE-like beta-propeller domain-containing protein" evidence="3">
    <location>
        <begin position="30"/>
        <end position="363"/>
    </location>
</feature>
<protein>
    <recommendedName>
        <fullName evidence="4">YNCE-like beta-propeller domain-containing protein</fullName>
    </recommendedName>
</protein>
<feature type="signal peptide" evidence="3">
    <location>
        <begin position="1"/>
        <end position="29"/>
    </location>
</feature>
<dbReference type="Proteomes" id="UP001595904">
    <property type="component" value="Unassembled WGS sequence"/>
</dbReference>
<feature type="region of interest" description="Disordered" evidence="2">
    <location>
        <begin position="82"/>
        <end position="117"/>
    </location>
</feature>
<dbReference type="PANTHER" id="PTHR47197:SF3">
    <property type="entry name" value="DIHYDRO-HEME D1 DEHYDROGENASE"/>
    <property type="match status" value="1"/>
</dbReference>
<evidence type="ECO:0000256" key="1">
    <source>
        <dbReference type="ARBA" id="ARBA00022729"/>
    </source>
</evidence>
<evidence type="ECO:0000256" key="3">
    <source>
        <dbReference type="SAM" id="SignalP"/>
    </source>
</evidence>
<dbReference type="RefSeq" id="WP_380600690.1">
    <property type="nucleotide sequence ID" value="NZ_JBHSDU010000010.1"/>
</dbReference>
<keyword evidence="6" id="KW-1185">Reference proteome</keyword>
<organism evidence="5 6">
    <name type="scientific">Steroidobacter flavus</name>
    <dbReference type="NCBI Taxonomy" id="1842136"/>
    <lineage>
        <taxon>Bacteria</taxon>
        <taxon>Pseudomonadati</taxon>
        <taxon>Pseudomonadota</taxon>
        <taxon>Gammaproteobacteria</taxon>
        <taxon>Steroidobacterales</taxon>
        <taxon>Steroidobacteraceae</taxon>
        <taxon>Steroidobacter</taxon>
    </lineage>
</organism>
<evidence type="ECO:0000256" key="2">
    <source>
        <dbReference type="SAM" id="MobiDB-lite"/>
    </source>
</evidence>
<evidence type="ECO:0000313" key="5">
    <source>
        <dbReference type="EMBL" id="MFC4311820.1"/>
    </source>
</evidence>
<dbReference type="InterPro" id="IPR015943">
    <property type="entry name" value="WD40/YVTN_repeat-like_dom_sf"/>
</dbReference>
<dbReference type="InterPro" id="IPR048433">
    <property type="entry name" value="YNCE-like_beta-prop"/>
</dbReference>
<dbReference type="SUPFAM" id="SSF50974">
    <property type="entry name" value="Nitrous oxide reductase, N-terminal domain"/>
    <property type="match status" value="1"/>
</dbReference>
<sequence>MIETQQKTKRLLVTIALVALLPMTTPARAAESYQIFVSNERSGDVTVIDGASLEAVATFPVGKRPRGIHASPDGKTVYVALSGTPIEGPPELDAQGNPVFKRDQDEDEDDDVDADKTADGVGVVDVATRQLRKKISVGSDPEEFDISQDGRRLYVSNEDVKTASAVDIANGKVQSIVPLTQEPEGVAVSPDGKTLIVTCETGGDVFFIDVATFKVKGHVKVGPRPRSVAFLEGGKLAVVPSESAGNLYVIDTSQIEVVKTVALPKGSRPMRLRASADGSKLYASTGRGGTVAVIDARSFAVLDNITVGKRPWGIVLSPDGKYLFSANGPSNDVSVVDLAARREIAKVKAGDSPWGLAVVKTAR</sequence>
<dbReference type="Pfam" id="PF21783">
    <property type="entry name" value="YNCE"/>
    <property type="match status" value="1"/>
</dbReference>
<dbReference type="NCBIfam" id="TIGR02276">
    <property type="entry name" value="beta_rpt_yvtn"/>
    <property type="match status" value="3"/>
</dbReference>
<reference evidence="6" key="1">
    <citation type="journal article" date="2019" name="Int. J. Syst. Evol. Microbiol.">
        <title>The Global Catalogue of Microorganisms (GCM) 10K type strain sequencing project: providing services to taxonomists for standard genome sequencing and annotation.</title>
        <authorList>
            <consortium name="The Broad Institute Genomics Platform"/>
            <consortium name="The Broad Institute Genome Sequencing Center for Infectious Disease"/>
            <person name="Wu L."/>
            <person name="Ma J."/>
        </authorList>
    </citation>
    <scope>NUCLEOTIDE SEQUENCE [LARGE SCALE GENOMIC DNA]</scope>
    <source>
        <strain evidence="6">CGMCC 1.10759</strain>
    </source>
</reference>
<evidence type="ECO:0000313" key="6">
    <source>
        <dbReference type="Proteomes" id="UP001595904"/>
    </source>
</evidence>